<proteinExistence type="predicted"/>
<evidence type="ECO:0000313" key="1">
    <source>
        <dbReference type="EMBL" id="KAK2186673.1"/>
    </source>
</evidence>
<dbReference type="AlphaFoldDB" id="A0AAD9P201"/>
<dbReference type="Proteomes" id="UP001209878">
    <property type="component" value="Unassembled WGS sequence"/>
</dbReference>
<gene>
    <name evidence="1" type="ORF">NP493_192g03007</name>
</gene>
<comment type="caution">
    <text evidence="1">The sequence shown here is derived from an EMBL/GenBank/DDBJ whole genome shotgun (WGS) entry which is preliminary data.</text>
</comment>
<sequence length="30" mass="3382">MRCRVGYYILCISPSVDLRRGCGLSLSICF</sequence>
<reference evidence="1" key="1">
    <citation type="journal article" date="2023" name="Mol. Biol. Evol.">
        <title>Third-Generation Sequencing Reveals the Adaptive Role of the Epigenome in Three Deep-Sea Polychaetes.</title>
        <authorList>
            <person name="Perez M."/>
            <person name="Aroh O."/>
            <person name="Sun Y."/>
            <person name="Lan Y."/>
            <person name="Juniper S.K."/>
            <person name="Young C.R."/>
            <person name="Angers B."/>
            <person name="Qian P.Y."/>
        </authorList>
    </citation>
    <scope>NUCLEOTIDE SEQUENCE</scope>
    <source>
        <strain evidence="1">R07B-5</strain>
    </source>
</reference>
<organism evidence="1 2">
    <name type="scientific">Ridgeia piscesae</name>
    <name type="common">Tubeworm</name>
    <dbReference type="NCBI Taxonomy" id="27915"/>
    <lineage>
        <taxon>Eukaryota</taxon>
        <taxon>Metazoa</taxon>
        <taxon>Spiralia</taxon>
        <taxon>Lophotrochozoa</taxon>
        <taxon>Annelida</taxon>
        <taxon>Polychaeta</taxon>
        <taxon>Sedentaria</taxon>
        <taxon>Canalipalpata</taxon>
        <taxon>Sabellida</taxon>
        <taxon>Siboglinidae</taxon>
        <taxon>Ridgeia</taxon>
    </lineage>
</organism>
<dbReference type="EMBL" id="JAODUO010000193">
    <property type="protein sequence ID" value="KAK2186673.1"/>
    <property type="molecule type" value="Genomic_DNA"/>
</dbReference>
<protein>
    <submittedName>
        <fullName evidence="1">Uncharacterized protein</fullName>
    </submittedName>
</protein>
<keyword evidence="2" id="KW-1185">Reference proteome</keyword>
<accession>A0AAD9P201</accession>
<name>A0AAD9P201_RIDPI</name>
<evidence type="ECO:0000313" key="2">
    <source>
        <dbReference type="Proteomes" id="UP001209878"/>
    </source>
</evidence>